<keyword evidence="2" id="KW-0472">Membrane</keyword>
<feature type="compositionally biased region" description="Low complexity" evidence="1">
    <location>
        <begin position="1"/>
        <end position="19"/>
    </location>
</feature>
<dbReference type="EMBL" id="JACGWW010000001">
    <property type="protein sequence ID" value="MBA8812304.1"/>
    <property type="molecule type" value="Genomic_DNA"/>
</dbReference>
<evidence type="ECO:0000313" key="3">
    <source>
        <dbReference type="EMBL" id="GEK83911.1"/>
    </source>
</evidence>
<evidence type="ECO:0000256" key="1">
    <source>
        <dbReference type="SAM" id="MobiDB-lite"/>
    </source>
</evidence>
<keyword evidence="2" id="KW-0812">Transmembrane</keyword>
<dbReference type="AlphaFoldDB" id="A0A7W3JGA4"/>
<evidence type="ECO:0000256" key="2">
    <source>
        <dbReference type="SAM" id="Phobius"/>
    </source>
</evidence>
<feature type="transmembrane region" description="Helical" evidence="2">
    <location>
        <begin position="356"/>
        <end position="377"/>
    </location>
</feature>
<dbReference type="EMBL" id="BJUV01000022">
    <property type="protein sequence ID" value="GEK83911.1"/>
    <property type="molecule type" value="Genomic_DNA"/>
</dbReference>
<dbReference type="OrthoDB" id="4578799at2"/>
<evidence type="ECO:0000313" key="6">
    <source>
        <dbReference type="Proteomes" id="UP000522688"/>
    </source>
</evidence>
<proteinExistence type="predicted"/>
<keyword evidence="2" id="KW-1133">Transmembrane helix</keyword>
<feature type="transmembrane region" description="Helical" evidence="2">
    <location>
        <begin position="318"/>
        <end position="336"/>
    </location>
</feature>
<gene>
    <name evidence="4" type="ORF">FB463_000528</name>
    <name evidence="3" type="ORF">FFA01_22200</name>
</gene>
<feature type="transmembrane region" description="Helical" evidence="2">
    <location>
        <begin position="193"/>
        <end position="219"/>
    </location>
</feature>
<sequence length="467" mass="48754">MNGSSSAPSESEPVSAVASRTPPVRGRPTLRAIAARLVVPLLLAVVGAAVSWRRLPAVARDTLWAEDGRVFIGDRLDDGPVVGLFRVYQGYLHLVPRVIADLVVSTVPVESWALATTAASCLVVGAVTALVFVCTRSVVPATTPRLLIASITVLVPGASIEVLGTTANLHWYLLWATPWVLLSRPGGRLAASAAAGVVAVAGLTEIQSALYLPLALLVWRHRPSRPMVLALGASVAVQLIATLASPRTPVGAGDPVGPASTALGFLLGPVATLIAGDSDGVARLVSSTGWWPVVALLVVVSACAAGIVLRGDRGERTIVVVALVAAPVLWSAAITLNPDPTYRYAELIGRGLPEFVLLRYGVVPSMFLLTIVVVGAARLWRSTGWRRPVGAVLMVATAALQLAHLPTDETRRELGPVWSVEVASAVGECRGGEDDAVLTTAPVQAWPPSPWIVELSCDDLEAGRLDG</sequence>
<feature type="transmembrane region" description="Helical" evidence="2">
    <location>
        <begin position="146"/>
        <end position="173"/>
    </location>
</feature>
<feature type="transmembrane region" description="Helical" evidence="2">
    <location>
        <begin position="33"/>
        <end position="52"/>
    </location>
</feature>
<comment type="caution">
    <text evidence="4">The sequence shown here is derived from an EMBL/GenBank/DDBJ whole genome shotgun (WGS) entry which is preliminary data.</text>
</comment>
<feature type="transmembrane region" description="Helical" evidence="2">
    <location>
        <begin position="226"/>
        <end position="245"/>
    </location>
</feature>
<feature type="region of interest" description="Disordered" evidence="1">
    <location>
        <begin position="1"/>
        <end position="24"/>
    </location>
</feature>
<keyword evidence="5" id="KW-1185">Reference proteome</keyword>
<dbReference type="Proteomes" id="UP000522688">
    <property type="component" value="Unassembled WGS sequence"/>
</dbReference>
<evidence type="ECO:0000313" key="5">
    <source>
        <dbReference type="Proteomes" id="UP000321154"/>
    </source>
</evidence>
<accession>A0A7W3JGA4</accession>
<feature type="transmembrane region" description="Helical" evidence="2">
    <location>
        <begin position="112"/>
        <end position="134"/>
    </location>
</feature>
<protein>
    <submittedName>
        <fullName evidence="4">Uncharacterized protein</fullName>
    </submittedName>
</protein>
<feature type="transmembrane region" description="Helical" evidence="2">
    <location>
        <begin position="289"/>
        <end position="309"/>
    </location>
</feature>
<name>A0A7W3JGA4_9MICO</name>
<reference evidence="4 6" key="2">
    <citation type="submission" date="2020-07" db="EMBL/GenBank/DDBJ databases">
        <title>Sequencing the genomes of 1000 actinobacteria strains.</title>
        <authorList>
            <person name="Klenk H.-P."/>
        </authorList>
    </citation>
    <scope>NUCLEOTIDE SEQUENCE [LARGE SCALE GENOMIC DNA]</scope>
    <source>
        <strain evidence="4 6">DSM 10309</strain>
    </source>
</reference>
<organism evidence="4 6">
    <name type="scientific">Frigoribacterium faeni</name>
    <dbReference type="NCBI Taxonomy" id="145483"/>
    <lineage>
        <taxon>Bacteria</taxon>
        <taxon>Bacillati</taxon>
        <taxon>Actinomycetota</taxon>
        <taxon>Actinomycetes</taxon>
        <taxon>Micrococcales</taxon>
        <taxon>Microbacteriaceae</taxon>
        <taxon>Frigoribacterium</taxon>
    </lineage>
</organism>
<dbReference type="RefSeq" id="WP_146856097.1">
    <property type="nucleotide sequence ID" value="NZ_BAAAHR010000002.1"/>
</dbReference>
<dbReference type="Proteomes" id="UP000321154">
    <property type="component" value="Unassembled WGS sequence"/>
</dbReference>
<evidence type="ECO:0000313" key="4">
    <source>
        <dbReference type="EMBL" id="MBA8812304.1"/>
    </source>
</evidence>
<reference evidence="3 5" key="1">
    <citation type="submission" date="2019-07" db="EMBL/GenBank/DDBJ databases">
        <title>Whole genome shotgun sequence of Frigoribacterium faeni NBRC 103066.</title>
        <authorList>
            <person name="Hosoyama A."/>
            <person name="Uohara A."/>
            <person name="Ohji S."/>
            <person name="Ichikawa N."/>
        </authorList>
    </citation>
    <scope>NUCLEOTIDE SEQUENCE [LARGE SCALE GENOMIC DNA]</scope>
    <source>
        <strain evidence="3 5">NBRC 103066</strain>
    </source>
</reference>